<feature type="transmembrane region" description="Helical" evidence="9">
    <location>
        <begin position="340"/>
        <end position="365"/>
    </location>
</feature>
<evidence type="ECO:0000256" key="7">
    <source>
        <dbReference type="ARBA" id="ARBA00049119"/>
    </source>
</evidence>
<evidence type="ECO:0000256" key="8">
    <source>
        <dbReference type="RuleBase" id="RU003346"/>
    </source>
</evidence>
<dbReference type="PROSITE" id="PS00216">
    <property type="entry name" value="SUGAR_TRANSPORT_1"/>
    <property type="match status" value="1"/>
</dbReference>
<dbReference type="GO" id="GO:0005351">
    <property type="term" value="F:carbohydrate:proton symporter activity"/>
    <property type="evidence" value="ECO:0007669"/>
    <property type="project" value="TreeGrafter"/>
</dbReference>
<evidence type="ECO:0000259" key="10">
    <source>
        <dbReference type="PROSITE" id="PS50850"/>
    </source>
</evidence>
<dbReference type="InterPro" id="IPR005828">
    <property type="entry name" value="MFS_sugar_transport-like"/>
</dbReference>
<organism evidence="11 12">
    <name type="scientific">Cylindrobasidium torrendii FP15055 ss-10</name>
    <dbReference type="NCBI Taxonomy" id="1314674"/>
    <lineage>
        <taxon>Eukaryota</taxon>
        <taxon>Fungi</taxon>
        <taxon>Dikarya</taxon>
        <taxon>Basidiomycota</taxon>
        <taxon>Agaricomycotina</taxon>
        <taxon>Agaricomycetes</taxon>
        <taxon>Agaricomycetidae</taxon>
        <taxon>Agaricales</taxon>
        <taxon>Marasmiineae</taxon>
        <taxon>Physalacriaceae</taxon>
        <taxon>Cylindrobasidium</taxon>
    </lineage>
</organism>
<keyword evidence="12" id="KW-1185">Reference proteome</keyword>
<dbReference type="InterPro" id="IPR050360">
    <property type="entry name" value="MFS_Sugar_Transporters"/>
</dbReference>
<feature type="transmembrane region" description="Helical" evidence="9">
    <location>
        <begin position="475"/>
        <end position="494"/>
    </location>
</feature>
<feature type="transmembrane region" description="Helical" evidence="9">
    <location>
        <begin position="141"/>
        <end position="163"/>
    </location>
</feature>
<dbReference type="PANTHER" id="PTHR48022:SF14">
    <property type="entry name" value="MAJOR FACILITATOR SUPERFAMILY (MFS) PROFILE DOMAIN-CONTAINING PROTEIN-RELATED"/>
    <property type="match status" value="1"/>
</dbReference>
<dbReference type="STRING" id="1314674.A0A0D7BVL6"/>
<evidence type="ECO:0000313" key="11">
    <source>
        <dbReference type="EMBL" id="KIY74209.1"/>
    </source>
</evidence>
<evidence type="ECO:0000256" key="2">
    <source>
        <dbReference type="ARBA" id="ARBA00010992"/>
    </source>
</evidence>
<evidence type="ECO:0000256" key="6">
    <source>
        <dbReference type="ARBA" id="ARBA00023136"/>
    </source>
</evidence>
<feature type="transmembrane region" description="Helical" evidence="9">
    <location>
        <begin position="47"/>
        <end position="64"/>
    </location>
</feature>
<keyword evidence="3 8" id="KW-0813">Transport</keyword>
<dbReference type="Gene3D" id="1.20.1250.20">
    <property type="entry name" value="MFS general substrate transporter like domains"/>
    <property type="match status" value="1"/>
</dbReference>
<evidence type="ECO:0000256" key="5">
    <source>
        <dbReference type="ARBA" id="ARBA00022989"/>
    </source>
</evidence>
<proteinExistence type="inferred from homology"/>
<keyword evidence="5 9" id="KW-1133">Transmembrane helix</keyword>
<name>A0A0D7BVL6_9AGAR</name>
<comment type="catalytic activity">
    <reaction evidence="7">
        <text>myo-inositol(out) + H(+)(out) = myo-inositol(in) + H(+)(in)</text>
        <dbReference type="Rhea" id="RHEA:60364"/>
        <dbReference type="ChEBI" id="CHEBI:15378"/>
        <dbReference type="ChEBI" id="CHEBI:17268"/>
    </reaction>
</comment>
<comment type="subcellular location">
    <subcellularLocation>
        <location evidence="1">Membrane</location>
        <topology evidence="1">Multi-pass membrane protein</topology>
    </subcellularLocation>
</comment>
<dbReference type="NCBIfam" id="TIGR00879">
    <property type="entry name" value="SP"/>
    <property type="match status" value="1"/>
</dbReference>
<dbReference type="InterPro" id="IPR005829">
    <property type="entry name" value="Sugar_transporter_CS"/>
</dbReference>
<keyword evidence="4 9" id="KW-0812">Transmembrane</keyword>
<dbReference type="PROSITE" id="PS00217">
    <property type="entry name" value="SUGAR_TRANSPORT_2"/>
    <property type="match status" value="1"/>
</dbReference>
<protein>
    <submittedName>
        <fullName evidence="11">MFS monosaccharide transporter</fullName>
    </submittedName>
</protein>
<gene>
    <name evidence="11" type="ORF">CYLTODRAFT_416459</name>
</gene>
<dbReference type="Pfam" id="PF00083">
    <property type="entry name" value="Sugar_tr"/>
    <property type="match status" value="1"/>
</dbReference>
<dbReference type="FunFam" id="1.20.1250.20:FF:000026">
    <property type="entry name" value="MFS quinate transporter QutD"/>
    <property type="match status" value="1"/>
</dbReference>
<dbReference type="GO" id="GO:0016020">
    <property type="term" value="C:membrane"/>
    <property type="evidence" value="ECO:0007669"/>
    <property type="project" value="UniProtKB-SubCell"/>
</dbReference>
<feature type="transmembrane region" description="Helical" evidence="9">
    <location>
        <begin position="175"/>
        <end position="196"/>
    </location>
</feature>
<evidence type="ECO:0000256" key="9">
    <source>
        <dbReference type="SAM" id="Phobius"/>
    </source>
</evidence>
<dbReference type="PANTHER" id="PTHR48022">
    <property type="entry name" value="PLASTIDIC GLUCOSE TRANSPORTER 4"/>
    <property type="match status" value="1"/>
</dbReference>
<sequence>MPSTSGYVSLPDQEGTVVPAANAGSVTLRDNGSYSYDYKQGLFTNKYTLLVSLLASIGGLSFGYDQGVIANVLVMPTFFRMKAWETGIMTAVLELGALVGCILAGLFADRMGSRSRSIAAACVAFLVGSVIQAAARSVTHLVIGRGIGGIGVGALSMLSPLYLAEISPPSLRGSLMALEQLAIVSGVVLGFWLGFFTRTIPSSLSWRIPLAVQIIPGVILGLGCIILPPSPRLLVLEGSLDEAQTILARLRGRSTDDPLVKLELLEMQVEATLIRRTTTAESKPNTLIQELKTWAGLFGRKYRRRTWVGVLMMAFQQWSGINALLYYGPTLVRSIGLDGARVTLLVSGGIGIAQLVAVIPAIMFIDKLGRRPLLRSGAIVMGFSHFLVSILISQYGADWHDHSLAAGLSVGLIYVFTLAYGASFGPVAWVLPSEVFPLSMRSRGAALATSSNWANNFFVGLITPTTLERSPAGTFLLFAVFCFVAYLWATYAVPETAGIGLEEMASVFERGEGELEREEAETRRQIEEDVGLWRLVNEESRRGRSAET</sequence>
<keyword evidence="6 9" id="KW-0472">Membrane</keyword>
<dbReference type="PROSITE" id="PS50850">
    <property type="entry name" value="MFS"/>
    <property type="match status" value="1"/>
</dbReference>
<dbReference type="SUPFAM" id="SSF103473">
    <property type="entry name" value="MFS general substrate transporter"/>
    <property type="match status" value="1"/>
</dbReference>
<dbReference type="Proteomes" id="UP000054007">
    <property type="component" value="Unassembled WGS sequence"/>
</dbReference>
<dbReference type="InterPro" id="IPR036259">
    <property type="entry name" value="MFS_trans_sf"/>
</dbReference>
<feature type="transmembrane region" description="Helical" evidence="9">
    <location>
        <begin position="84"/>
        <end position="106"/>
    </location>
</feature>
<evidence type="ECO:0000256" key="3">
    <source>
        <dbReference type="ARBA" id="ARBA00022448"/>
    </source>
</evidence>
<feature type="transmembrane region" description="Helical" evidence="9">
    <location>
        <begin position="403"/>
        <end position="432"/>
    </location>
</feature>
<dbReference type="PRINTS" id="PR00171">
    <property type="entry name" value="SUGRTRNSPORT"/>
</dbReference>
<dbReference type="OrthoDB" id="8120565at2759"/>
<dbReference type="InterPro" id="IPR020846">
    <property type="entry name" value="MFS_dom"/>
</dbReference>
<feature type="transmembrane region" description="Helical" evidence="9">
    <location>
        <begin position="307"/>
        <end position="328"/>
    </location>
</feature>
<accession>A0A0D7BVL6</accession>
<evidence type="ECO:0000256" key="4">
    <source>
        <dbReference type="ARBA" id="ARBA00022692"/>
    </source>
</evidence>
<feature type="transmembrane region" description="Helical" evidence="9">
    <location>
        <begin position="118"/>
        <end position="135"/>
    </location>
</feature>
<dbReference type="InterPro" id="IPR003663">
    <property type="entry name" value="Sugar/inositol_transpt"/>
</dbReference>
<dbReference type="AlphaFoldDB" id="A0A0D7BVL6"/>
<dbReference type="EMBL" id="KN880432">
    <property type="protein sequence ID" value="KIY74209.1"/>
    <property type="molecule type" value="Genomic_DNA"/>
</dbReference>
<comment type="similarity">
    <text evidence="2 8">Belongs to the major facilitator superfamily. Sugar transporter (TC 2.A.1.1) family.</text>
</comment>
<evidence type="ECO:0000313" key="12">
    <source>
        <dbReference type="Proteomes" id="UP000054007"/>
    </source>
</evidence>
<evidence type="ECO:0000256" key="1">
    <source>
        <dbReference type="ARBA" id="ARBA00004141"/>
    </source>
</evidence>
<feature type="domain" description="Major facilitator superfamily (MFS) profile" evidence="10">
    <location>
        <begin position="51"/>
        <end position="497"/>
    </location>
</feature>
<reference evidence="11 12" key="1">
    <citation type="journal article" date="2015" name="Fungal Genet. Biol.">
        <title>Evolution of novel wood decay mechanisms in Agaricales revealed by the genome sequences of Fistulina hepatica and Cylindrobasidium torrendii.</title>
        <authorList>
            <person name="Floudas D."/>
            <person name="Held B.W."/>
            <person name="Riley R."/>
            <person name="Nagy L.G."/>
            <person name="Koehler G."/>
            <person name="Ransdell A.S."/>
            <person name="Younus H."/>
            <person name="Chow J."/>
            <person name="Chiniquy J."/>
            <person name="Lipzen A."/>
            <person name="Tritt A."/>
            <person name="Sun H."/>
            <person name="Haridas S."/>
            <person name="LaButti K."/>
            <person name="Ohm R.A."/>
            <person name="Kues U."/>
            <person name="Blanchette R.A."/>
            <person name="Grigoriev I.V."/>
            <person name="Minto R.E."/>
            <person name="Hibbett D.S."/>
        </authorList>
    </citation>
    <scope>NUCLEOTIDE SEQUENCE [LARGE SCALE GENOMIC DNA]</scope>
    <source>
        <strain evidence="11 12">FP15055 ss-10</strain>
    </source>
</reference>
<feature type="transmembrane region" description="Helical" evidence="9">
    <location>
        <begin position="377"/>
        <end position="397"/>
    </location>
</feature>